<gene>
    <name evidence="1" type="primary">repC</name>
    <name evidence="1" type="ORF">RF091_13650</name>
</gene>
<comment type="caution">
    <text evidence="1">The sequence shown here is derived from an EMBL/GenBank/DDBJ whole genome shotgun (WGS) entry which is preliminary data.</text>
</comment>
<dbReference type="EMBL" id="JAVIPQ010000199">
    <property type="protein sequence ID" value="MDQ9556552.1"/>
    <property type="molecule type" value="Genomic_DNA"/>
</dbReference>
<dbReference type="RefSeq" id="WP_309149788.1">
    <property type="nucleotide sequence ID" value="NZ_JAVIQQ010000742.1"/>
</dbReference>
<accession>A0ABD5BIS1</accession>
<sequence>MAPSVSSELLFVRNHATIQKRGPLRGAHRFAAAPLPHERRSLRPKALAELAAVGWRLDEYAKGKWEIGRPKASDRNAAPPV</sequence>
<dbReference type="AlphaFoldDB" id="A0ABD5BIS1"/>
<proteinExistence type="predicted"/>
<evidence type="ECO:0000313" key="2">
    <source>
        <dbReference type="Proteomes" id="UP001234811"/>
    </source>
</evidence>
<protein>
    <submittedName>
        <fullName evidence="1">Replication protein C, IncQ-type</fullName>
    </submittedName>
</protein>
<dbReference type="InterPro" id="IPR010522">
    <property type="entry name" value="RepC_bac"/>
</dbReference>
<organism evidence="1 2">
    <name type="scientific">Serratia marcescens</name>
    <dbReference type="NCBI Taxonomy" id="615"/>
    <lineage>
        <taxon>Bacteria</taxon>
        <taxon>Pseudomonadati</taxon>
        <taxon>Pseudomonadota</taxon>
        <taxon>Gammaproteobacteria</taxon>
        <taxon>Enterobacterales</taxon>
        <taxon>Yersiniaceae</taxon>
        <taxon>Serratia</taxon>
    </lineage>
</organism>
<reference evidence="1 2" key="1">
    <citation type="submission" date="2023-07" db="EMBL/GenBank/DDBJ databases">
        <title>Pathogens genome sequencing project 196.</title>
        <authorList>
            <person name="Cao X."/>
        </authorList>
    </citation>
    <scope>NUCLEOTIDE SEQUENCE [LARGE SCALE GENOMIC DNA]</scope>
    <source>
        <strain evidence="1 2">SM41</strain>
    </source>
</reference>
<name>A0ABD5BIS1_SERMA</name>
<evidence type="ECO:0000313" key="1">
    <source>
        <dbReference type="EMBL" id="MDQ9556552.1"/>
    </source>
</evidence>
<dbReference type="Proteomes" id="UP001234811">
    <property type="component" value="Unassembled WGS sequence"/>
</dbReference>
<dbReference type="Pfam" id="PF06504">
    <property type="entry name" value="RepC"/>
    <property type="match status" value="1"/>
</dbReference>